<evidence type="ECO:0000256" key="1">
    <source>
        <dbReference type="ARBA" id="ARBA00004571"/>
    </source>
</evidence>
<evidence type="ECO:0000256" key="3">
    <source>
        <dbReference type="ARBA" id="ARBA00022448"/>
    </source>
</evidence>
<evidence type="ECO:0000256" key="12">
    <source>
        <dbReference type="ARBA" id="ARBA00023237"/>
    </source>
</evidence>
<evidence type="ECO:0000256" key="11">
    <source>
        <dbReference type="ARBA" id="ARBA00023136"/>
    </source>
</evidence>
<keyword evidence="5" id="KW-0410">Iron transport</keyword>
<organism evidence="15">
    <name type="scientific">plant metagenome</name>
    <dbReference type="NCBI Taxonomy" id="1297885"/>
    <lineage>
        <taxon>unclassified sequences</taxon>
        <taxon>metagenomes</taxon>
        <taxon>organismal metagenomes</taxon>
    </lineage>
</organism>
<accession>A0A484P5Q7</accession>
<evidence type="ECO:0000256" key="7">
    <source>
        <dbReference type="ARBA" id="ARBA00022729"/>
    </source>
</evidence>
<reference evidence="15" key="1">
    <citation type="submission" date="2019-03" db="EMBL/GenBank/DDBJ databases">
        <authorList>
            <person name="Danneels B."/>
        </authorList>
    </citation>
    <scope>NUCLEOTIDE SEQUENCE</scope>
</reference>
<proteinExistence type="inferred from homology"/>
<dbReference type="SUPFAM" id="SSF56935">
    <property type="entry name" value="Porins"/>
    <property type="match status" value="1"/>
</dbReference>
<keyword evidence="11" id="KW-0472">Membrane</keyword>
<feature type="domain" description="TonB-dependent receptor-like beta-barrel" evidence="13">
    <location>
        <begin position="248"/>
        <end position="706"/>
    </location>
</feature>
<dbReference type="GO" id="GO:0015344">
    <property type="term" value="F:siderophore uptake transmembrane transporter activity"/>
    <property type="evidence" value="ECO:0007669"/>
    <property type="project" value="TreeGrafter"/>
</dbReference>
<dbReference type="PROSITE" id="PS52016">
    <property type="entry name" value="TONB_DEPENDENT_REC_3"/>
    <property type="match status" value="1"/>
</dbReference>
<dbReference type="InterPro" id="IPR010105">
    <property type="entry name" value="TonB_sidphr_rcpt"/>
</dbReference>
<comment type="similarity">
    <text evidence="2">Belongs to the TonB-dependent receptor family.</text>
</comment>
<evidence type="ECO:0000313" key="15">
    <source>
        <dbReference type="EMBL" id="VFR21302.1"/>
    </source>
</evidence>
<gene>
    <name evidence="15" type="ORF">AMP9_3941</name>
</gene>
<keyword evidence="3" id="KW-0813">Transport</keyword>
<dbReference type="InterPro" id="IPR036942">
    <property type="entry name" value="Beta-barrel_TonB_sf"/>
</dbReference>
<dbReference type="InterPro" id="IPR000531">
    <property type="entry name" value="Beta-barrel_TonB"/>
</dbReference>
<dbReference type="PANTHER" id="PTHR32552">
    <property type="entry name" value="FERRICHROME IRON RECEPTOR-RELATED"/>
    <property type="match status" value="1"/>
</dbReference>
<dbReference type="Gene3D" id="2.170.130.10">
    <property type="entry name" value="TonB-dependent receptor, plug domain"/>
    <property type="match status" value="1"/>
</dbReference>
<evidence type="ECO:0000259" key="14">
    <source>
        <dbReference type="Pfam" id="PF07715"/>
    </source>
</evidence>
<evidence type="ECO:0000256" key="10">
    <source>
        <dbReference type="ARBA" id="ARBA00023077"/>
    </source>
</evidence>
<sequence length="737" mass="80727">MTMLVFQRAPSPRSSALALALSSVLACGGAGANEASAPDPVDLDAVRVNAYRPAQTIGAATKTNTSLLETPQSVSVITREELDARGVQNLNEATRYNAGVLPESSGMDNRVDDLYIRGFDAGSWGNNVMLDGLRAPSNGSDSWNRVSFNTWNLERVEVLKGPSSVLYGQLAPGGMVNQVSKTPILEQRHVLRLQVDGNGRHQASFDTGGASGAQQALWRLVGLYANGDTQLDHTPHRQWFLAPSATFRFNDDATRLTLLGNYQRDNGGSTFQFLPYQGSAIPAAEGYIGNKAFLGEPDWNTYDRTVWSAGWLFEHAFNEDWKLSQSARHTHADSLYQATVVFGVRGATVTNPNTLINGRILPRRAVQGLGESDGQSIDTRLQGRFTTGDAQHTLLAGFDWQRSDWSFLRHMASVNQNTIAIDVYQPIYTYYDFASALTILQADTKEVDRQSGLYLQDQIELGRWRLTIGGRYDNAKVDARNRLTGRRGSSDNSAFSARAGALYLFDNGVSPYLSYSESFQPATGTDRDGGAFEPITGKQWEAGLKYEPRAIDGMLTLSFYDLRQQNMLTADPLNVNGESYQVQTGEVRVRGIELEGRVTPLEGFSVIGALTRLDSDVTRNNDGHQGNRMIRVPDWMGSLWLDFTVAGGAWDGFGIAAGVRYVDQTYGDLANALLVPSYTLFDAALRYDVGQVGNGRLRLSLNGSNLADKRYVATCSALTACYYGTGRTVVAAAQYDW</sequence>
<dbReference type="Pfam" id="PF00593">
    <property type="entry name" value="TonB_dep_Rec_b-barrel"/>
    <property type="match status" value="1"/>
</dbReference>
<evidence type="ECO:0000256" key="8">
    <source>
        <dbReference type="ARBA" id="ARBA00023004"/>
    </source>
</evidence>
<evidence type="ECO:0000256" key="9">
    <source>
        <dbReference type="ARBA" id="ARBA00023065"/>
    </source>
</evidence>
<evidence type="ECO:0000256" key="2">
    <source>
        <dbReference type="ARBA" id="ARBA00009810"/>
    </source>
</evidence>
<dbReference type="InterPro" id="IPR012910">
    <property type="entry name" value="Plug_dom"/>
</dbReference>
<keyword evidence="4" id="KW-1134">Transmembrane beta strand</keyword>
<keyword evidence="9" id="KW-0406">Ion transport</keyword>
<dbReference type="CDD" id="cd01347">
    <property type="entry name" value="ligand_gated_channel"/>
    <property type="match status" value="1"/>
</dbReference>
<keyword evidence="10" id="KW-0798">TonB box</keyword>
<keyword evidence="15" id="KW-0675">Receptor</keyword>
<keyword evidence="12" id="KW-0998">Cell outer membrane</keyword>
<keyword evidence="6" id="KW-0812">Transmembrane</keyword>
<dbReference type="NCBIfam" id="TIGR01783">
    <property type="entry name" value="TonB-siderophor"/>
    <property type="match status" value="1"/>
</dbReference>
<evidence type="ECO:0000256" key="5">
    <source>
        <dbReference type="ARBA" id="ARBA00022496"/>
    </source>
</evidence>
<dbReference type="FunFam" id="2.170.130.10:FF:000001">
    <property type="entry name" value="Catecholate siderophore TonB-dependent receptor"/>
    <property type="match status" value="1"/>
</dbReference>
<keyword evidence="7" id="KW-0732">Signal</keyword>
<comment type="subcellular location">
    <subcellularLocation>
        <location evidence="1">Cell outer membrane</location>
        <topology evidence="1">Multi-pass membrane protein</topology>
    </subcellularLocation>
</comment>
<dbReference type="GO" id="GO:0009279">
    <property type="term" value="C:cell outer membrane"/>
    <property type="evidence" value="ECO:0007669"/>
    <property type="project" value="UniProtKB-SubCell"/>
</dbReference>
<dbReference type="InterPro" id="IPR037066">
    <property type="entry name" value="Plug_dom_sf"/>
</dbReference>
<dbReference type="GO" id="GO:0038023">
    <property type="term" value="F:signaling receptor activity"/>
    <property type="evidence" value="ECO:0007669"/>
    <property type="project" value="InterPro"/>
</dbReference>
<name>A0A484P5Q7_9ZZZZ</name>
<dbReference type="Gene3D" id="2.40.170.20">
    <property type="entry name" value="TonB-dependent receptor, beta-barrel domain"/>
    <property type="match status" value="1"/>
</dbReference>
<keyword evidence="8" id="KW-0408">Iron</keyword>
<dbReference type="AlphaFoldDB" id="A0A484P5Q7"/>
<feature type="domain" description="TonB-dependent receptor plug" evidence="14">
    <location>
        <begin position="67"/>
        <end position="174"/>
    </location>
</feature>
<dbReference type="Pfam" id="PF07715">
    <property type="entry name" value="Plug"/>
    <property type="match status" value="1"/>
</dbReference>
<dbReference type="InterPro" id="IPR039426">
    <property type="entry name" value="TonB-dep_rcpt-like"/>
</dbReference>
<evidence type="ECO:0000256" key="6">
    <source>
        <dbReference type="ARBA" id="ARBA00022692"/>
    </source>
</evidence>
<evidence type="ECO:0000259" key="13">
    <source>
        <dbReference type="Pfam" id="PF00593"/>
    </source>
</evidence>
<evidence type="ECO:0000256" key="4">
    <source>
        <dbReference type="ARBA" id="ARBA00022452"/>
    </source>
</evidence>
<dbReference type="EMBL" id="CAADHY010000015">
    <property type="protein sequence ID" value="VFR21302.1"/>
    <property type="molecule type" value="Genomic_DNA"/>
</dbReference>
<protein>
    <submittedName>
        <fullName evidence="15">Ferrichrome-iron receptor</fullName>
    </submittedName>
</protein>
<dbReference type="GO" id="GO:0015891">
    <property type="term" value="P:siderophore transport"/>
    <property type="evidence" value="ECO:0007669"/>
    <property type="project" value="InterPro"/>
</dbReference>
<dbReference type="PANTHER" id="PTHR32552:SF68">
    <property type="entry name" value="FERRICHROME OUTER MEMBRANE TRANSPORTER_PHAGE RECEPTOR"/>
    <property type="match status" value="1"/>
</dbReference>